<proteinExistence type="predicted"/>
<feature type="compositionally biased region" description="Low complexity" evidence="1">
    <location>
        <begin position="15"/>
        <end position="29"/>
    </location>
</feature>
<accession>X6LAN7</accession>
<feature type="region of interest" description="Disordered" evidence="1">
    <location>
        <begin position="34"/>
        <end position="53"/>
    </location>
</feature>
<protein>
    <submittedName>
        <fullName evidence="2">Uncharacterized protein</fullName>
    </submittedName>
</protein>
<keyword evidence="3" id="KW-1185">Reference proteome</keyword>
<comment type="caution">
    <text evidence="2">The sequence shown here is derived from an EMBL/GenBank/DDBJ whole genome shotgun (WGS) entry which is preliminary data.</text>
</comment>
<sequence length="172" mass="18557">MGNEDNARVQKESSDSTMHASAAASTAVTSVALTSTSTSAPMPTSTSSPVFGAVPKQKNLEKEATVRAQLEALVALEPAKTKKNNKTTANEKSTGYNFITKSSLFNTSKKDTARTVATPAAILVSVSASGTSLSEKHEALLAQPQKPFHLPRQGFQEREREREIYLFFFFLS</sequence>
<evidence type="ECO:0000313" key="2">
    <source>
        <dbReference type="EMBL" id="ETN99092.1"/>
    </source>
</evidence>
<evidence type="ECO:0000313" key="3">
    <source>
        <dbReference type="Proteomes" id="UP000023152"/>
    </source>
</evidence>
<name>X6LAN7_RETFI</name>
<reference evidence="2 3" key="1">
    <citation type="journal article" date="2013" name="Curr. Biol.">
        <title>The Genome of the Foraminiferan Reticulomyxa filosa.</title>
        <authorList>
            <person name="Glockner G."/>
            <person name="Hulsmann N."/>
            <person name="Schleicher M."/>
            <person name="Noegel A.A."/>
            <person name="Eichinger L."/>
            <person name="Gallinger C."/>
            <person name="Pawlowski J."/>
            <person name="Sierra R."/>
            <person name="Euteneuer U."/>
            <person name="Pillet L."/>
            <person name="Moustafa A."/>
            <person name="Platzer M."/>
            <person name="Groth M."/>
            <person name="Szafranski K."/>
            <person name="Schliwa M."/>
        </authorList>
    </citation>
    <scope>NUCLEOTIDE SEQUENCE [LARGE SCALE GENOMIC DNA]</scope>
</reference>
<feature type="region of interest" description="Disordered" evidence="1">
    <location>
        <begin position="1"/>
        <end position="29"/>
    </location>
</feature>
<dbReference type="EMBL" id="ASPP01044948">
    <property type="protein sequence ID" value="ETN99092.1"/>
    <property type="molecule type" value="Genomic_DNA"/>
</dbReference>
<feature type="compositionally biased region" description="Basic and acidic residues" evidence="1">
    <location>
        <begin position="1"/>
        <end position="14"/>
    </location>
</feature>
<evidence type="ECO:0000256" key="1">
    <source>
        <dbReference type="SAM" id="MobiDB-lite"/>
    </source>
</evidence>
<dbReference type="AlphaFoldDB" id="X6LAN7"/>
<gene>
    <name evidence="2" type="ORF">RFI_38395</name>
</gene>
<organism evidence="2 3">
    <name type="scientific">Reticulomyxa filosa</name>
    <dbReference type="NCBI Taxonomy" id="46433"/>
    <lineage>
        <taxon>Eukaryota</taxon>
        <taxon>Sar</taxon>
        <taxon>Rhizaria</taxon>
        <taxon>Retaria</taxon>
        <taxon>Foraminifera</taxon>
        <taxon>Monothalamids</taxon>
        <taxon>Reticulomyxidae</taxon>
        <taxon>Reticulomyxa</taxon>
    </lineage>
</organism>
<feature type="non-terminal residue" evidence="2">
    <location>
        <position position="172"/>
    </location>
</feature>
<dbReference type="Proteomes" id="UP000023152">
    <property type="component" value="Unassembled WGS sequence"/>
</dbReference>
<feature type="compositionally biased region" description="Low complexity" evidence="1">
    <location>
        <begin position="34"/>
        <end position="49"/>
    </location>
</feature>